<dbReference type="PROSITE" id="PS00678">
    <property type="entry name" value="WD_REPEATS_1"/>
    <property type="match status" value="1"/>
</dbReference>
<keyword evidence="6" id="KW-0131">Cell cycle</keyword>
<dbReference type="InterPro" id="IPR056150">
    <property type="entry name" value="WD40_CDC20-Fz"/>
</dbReference>
<dbReference type="GO" id="GO:0010997">
    <property type="term" value="F:anaphase-promoting complex binding"/>
    <property type="evidence" value="ECO:0007669"/>
    <property type="project" value="InterPro"/>
</dbReference>
<dbReference type="GO" id="GO:1905786">
    <property type="term" value="P:positive regulation of anaphase-promoting complex-dependent catabolic process"/>
    <property type="evidence" value="ECO:0007669"/>
    <property type="project" value="TreeGrafter"/>
</dbReference>
<proteinExistence type="inferred from homology"/>
<protein>
    <recommendedName>
        <fullName evidence="9">CDC20/Fizzy WD40 domain-containing protein</fullName>
    </recommendedName>
</protein>
<feature type="domain" description="CDC20/Fizzy WD40" evidence="9">
    <location>
        <begin position="324"/>
        <end position="613"/>
    </location>
</feature>
<feature type="repeat" description="WD" evidence="7">
    <location>
        <begin position="582"/>
        <end position="623"/>
    </location>
</feature>
<dbReference type="InterPro" id="IPR015943">
    <property type="entry name" value="WD40/YVTN_repeat-like_dom_sf"/>
</dbReference>
<evidence type="ECO:0000313" key="10">
    <source>
        <dbReference type="EMBL" id="OAJ41259.1"/>
    </source>
</evidence>
<dbReference type="GO" id="GO:0005680">
    <property type="term" value="C:anaphase-promoting complex"/>
    <property type="evidence" value="ECO:0007669"/>
    <property type="project" value="TreeGrafter"/>
</dbReference>
<reference evidence="10 11" key="1">
    <citation type="submission" date="2006-10" db="EMBL/GenBank/DDBJ databases">
        <title>The Genome Sequence of Batrachochytrium dendrobatidis JEL423.</title>
        <authorList>
            <consortium name="The Broad Institute Genome Sequencing Platform"/>
            <person name="Birren B."/>
            <person name="Lander E."/>
            <person name="Galagan J."/>
            <person name="Cuomo C."/>
            <person name="Devon K."/>
            <person name="Jaffe D."/>
            <person name="Butler J."/>
            <person name="Alvarez P."/>
            <person name="Gnerre S."/>
            <person name="Grabherr M."/>
            <person name="Kleber M."/>
            <person name="Mauceli E."/>
            <person name="Brockman W."/>
            <person name="Young S."/>
            <person name="LaButti K."/>
            <person name="Sykes S."/>
            <person name="DeCaprio D."/>
            <person name="Crawford M."/>
            <person name="Koehrsen M."/>
            <person name="Engels R."/>
            <person name="Montgomery P."/>
            <person name="Pearson M."/>
            <person name="Howarth C."/>
            <person name="Larson L."/>
            <person name="White J."/>
            <person name="O'Leary S."/>
            <person name="Kodira C."/>
            <person name="Zeng Q."/>
            <person name="Yandava C."/>
            <person name="Alvarado L."/>
            <person name="Longcore J."/>
            <person name="James T."/>
        </authorList>
    </citation>
    <scope>NUCLEOTIDE SEQUENCE [LARGE SCALE GENOMIC DNA]</scope>
    <source>
        <strain evidence="10 11">JEL423</strain>
    </source>
</reference>
<evidence type="ECO:0000259" key="9">
    <source>
        <dbReference type="Pfam" id="PF24807"/>
    </source>
</evidence>
<dbReference type="eggNOG" id="KOG0305">
    <property type="taxonomic scope" value="Eukaryota"/>
</dbReference>
<feature type="compositionally biased region" description="Polar residues" evidence="8">
    <location>
        <begin position="176"/>
        <end position="194"/>
    </location>
</feature>
<evidence type="ECO:0000256" key="3">
    <source>
        <dbReference type="ARBA" id="ARBA00022618"/>
    </source>
</evidence>
<evidence type="ECO:0000256" key="8">
    <source>
        <dbReference type="SAM" id="MobiDB-lite"/>
    </source>
</evidence>
<dbReference type="InterPro" id="IPR036322">
    <property type="entry name" value="WD40_repeat_dom_sf"/>
</dbReference>
<keyword evidence="2 7" id="KW-0853">WD repeat</keyword>
<dbReference type="GO" id="GO:0051301">
    <property type="term" value="P:cell division"/>
    <property type="evidence" value="ECO:0007669"/>
    <property type="project" value="UniProtKB-KW"/>
</dbReference>
<dbReference type="InterPro" id="IPR033010">
    <property type="entry name" value="Cdc20/Fizzy"/>
</dbReference>
<dbReference type="GO" id="GO:1990757">
    <property type="term" value="F:ubiquitin ligase activator activity"/>
    <property type="evidence" value="ECO:0007669"/>
    <property type="project" value="TreeGrafter"/>
</dbReference>
<feature type="repeat" description="WD" evidence="7">
    <location>
        <begin position="452"/>
        <end position="493"/>
    </location>
</feature>
<dbReference type="Gene3D" id="2.130.10.10">
    <property type="entry name" value="YVTN repeat-like/Quinoprotein amine dehydrogenase"/>
    <property type="match status" value="1"/>
</dbReference>
<dbReference type="STRING" id="403673.A0A177WMB8"/>
<keyword evidence="4" id="KW-0677">Repeat</keyword>
<dbReference type="GO" id="GO:0031145">
    <property type="term" value="P:anaphase-promoting complex-dependent catabolic process"/>
    <property type="evidence" value="ECO:0007669"/>
    <property type="project" value="TreeGrafter"/>
</dbReference>
<dbReference type="AlphaFoldDB" id="A0A177WMB8"/>
<keyword evidence="5" id="KW-0498">Mitosis</keyword>
<dbReference type="PROSITE" id="PS50082">
    <property type="entry name" value="WD_REPEATS_2"/>
    <property type="match status" value="3"/>
</dbReference>
<dbReference type="CDD" id="cd00200">
    <property type="entry name" value="WD40"/>
    <property type="match status" value="1"/>
</dbReference>
<evidence type="ECO:0000256" key="6">
    <source>
        <dbReference type="ARBA" id="ARBA00023306"/>
    </source>
</evidence>
<dbReference type="EMBL" id="DS022305">
    <property type="protein sequence ID" value="OAJ41259.1"/>
    <property type="molecule type" value="Genomic_DNA"/>
</dbReference>
<dbReference type="Pfam" id="PF24807">
    <property type="entry name" value="WD40_CDC20-Fz"/>
    <property type="match status" value="1"/>
</dbReference>
<dbReference type="SMART" id="SM00320">
    <property type="entry name" value="WD40"/>
    <property type="match status" value="7"/>
</dbReference>
<evidence type="ECO:0000256" key="4">
    <source>
        <dbReference type="ARBA" id="ARBA00022737"/>
    </source>
</evidence>
<dbReference type="PANTHER" id="PTHR19918">
    <property type="entry name" value="CELL DIVISION CYCLE 20 CDC20 FIZZY -RELATED"/>
    <property type="match status" value="1"/>
</dbReference>
<organism evidence="10 11">
    <name type="scientific">Batrachochytrium dendrobatidis (strain JEL423)</name>
    <dbReference type="NCBI Taxonomy" id="403673"/>
    <lineage>
        <taxon>Eukaryota</taxon>
        <taxon>Fungi</taxon>
        <taxon>Fungi incertae sedis</taxon>
        <taxon>Chytridiomycota</taxon>
        <taxon>Chytridiomycota incertae sedis</taxon>
        <taxon>Chytridiomycetes</taxon>
        <taxon>Rhizophydiales</taxon>
        <taxon>Rhizophydiales incertae sedis</taxon>
        <taxon>Batrachochytrium</taxon>
    </lineage>
</organism>
<name>A0A177WMB8_BATDL</name>
<comment type="similarity">
    <text evidence="1">Belongs to the WD repeat CDC20/Fizzy family.</text>
</comment>
<accession>A0A177WMB8</accession>
<dbReference type="SUPFAM" id="SSF50978">
    <property type="entry name" value="WD40 repeat-like"/>
    <property type="match status" value="1"/>
</dbReference>
<dbReference type="Proteomes" id="UP000077115">
    <property type="component" value="Unassembled WGS sequence"/>
</dbReference>
<evidence type="ECO:0000313" key="11">
    <source>
        <dbReference type="Proteomes" id="UP000077115"/>
    </source>
</evidence>
<feature type="region of interest" description="Disordered" evidence="8">
    <location>
        <begin position="174"/>
        <end position="197"/>
    </location>
</feature>
<sequence length="647" mass="70490">MAVLTPSKVSLSEVYTVAAYSSSAILLSPKSARLHRASKASAGSPLSVTATSLRCPAGTRNVAPCGGNPFMTTSNTAAASTTRRPASMFGNDSCTTSPIAYRRGASTPTKINLGLDKSDIFSTTRTGSTHGTLSSMGLPSSSSEGSLLAQFQRQMHLTPKKSSPKDGLAKLAAFPSSPSTHRSYQSPIKHQSSLPPQPHAQLMRTIHHSVGSVICSPGTRRLKSKITTYDRFIPNRDAMENSSHFSGVKGPIEPPKHMDADAIAYQEQLAKACGIAIDQRILAFNIEPPGVERQDLRTTWNRPLRAPNVKLAKRRIPTIAEKVLDAPGLIDDFYLSLLDWSSKNQLAIALDKTVYIWNADTGSVQEFCQTADDNFITSLQWTADGSYLAVGTDNGDAQIWDLDSNSKIRTMRGRNSRVGVLSWDKHILSSGSRDGSIWHHDVRIANHKVAELLGHSSEVCGLKWRPDGQMLASGGNDNLVNIWDIRSTTPKFTKTEHMAAVKALAWCPWQLNLLATGGGTSDQNVHFWNTTTAGKISTIHAGSQVTSIIWSREYKELLTSHGFPNNHLSIWSYPSLNKVADLSGHDSRVLHTALSPDGQTVASTASDENLKFWKAFESRKNKTAQTKRGGDDVDEVLAKTYSRMTIR</sequence>
<dbReference type="VEuPathDB" id="FungiDB:BDEG_24890"/>
<gene>
    <name evidence="10" type="ORF">BDEG_24890</name>
</gene>
<feature type="repeat" description="WD" evidence="7">
    <location>
        <begin position="369"/>
        <end position="410"/>
    </location>
</feature>
<keyword evidence="3" id="KW-0132">Cell division</keyword>
<evidence type="ECO:0000256" key="5">
    <source>
        <dbReference type="ARBA" id="ARBA00022776"/>
    </source>
</evidence>
<evidence type="ECO:0000256" key="7">
    <source>
        <dbReference type="PROSITE-ProRule" id="PRU00221"/>
    </source>
</evidence>
<reference evidence="10 11" key="2">
    <citation type="submission" date="2016-05" db="EMBL/GenBank/DDBJ databases">
        <title>Lineage-specific infection strategies underlie the spectrum of fungal disease in amphibians.</title>
        <authorList>
            <person name="Cuomo C.A."/>
            <person name="Farrer R.A."/>
            <person name="James T."/>
            <person name="Longcore J."/>
            <person name="Birren B."/>
        </authorList>
    </citation>
    <scope>NUCLEOTIDE SEQUENCE [LARGE SCALE GENOMIC DNA]</scope>
    <source>
        <strain evidence="10 11">JEL423</strain>
    </source>
</reference>
<evidence type="ECO:0000256" key="2">
    <source>
        <dbReference type="ARBA" id="ARBA00022574"/>
    </source>
</evidence>
<evidence type="ECO:0000256" key="1">
    <source>
        <dbReference type="ARBA" id="ARBA00006445"/>
    </source>
</evidence>
<dbReference type="PROSITE" id="PS50294">
    <property type="entry name" value="WD_REPEATS_REGION"/>
    <property type="match status" value="3"/>
</dbReference>
<dbReference type="OrthoDB" id="10263272at2759"/>
<dbReference type="InterPro" id="IPR019775">
    <property type="entry name" value="WD40_repeat_CS"/>
</dbReference>
<dbReference type="FunFam" id="2.130.10.10:FF:000098">
    <property type="entry name" value="WD repeat-containing protein slp1"/>
    <property type="match status" value="1"/>
</dbReference>
<dbReference type="InterPro" id="IPR001680">
    <property type="entry name" value="WD40_rpt"/>
</dbReference>
<dbReference type="PANTHER" id="PTHR19918:SF8">
    <property type="entry name" value="FI02843P"/>
    <property type="match status" value="1"/>
</dbReference>